<organism evidence="12 13">
    <name type="scientific">Mycetocola reblochoni REB411</name>
    <dbReference type="NCBI Taxonomy" id="1255698"/>
    <lineage>
        <taxon>Bacteria</taxon>
        <taxon>Bacillati</taxon>
        <taxon>Actinomycetota</taxon>
        <taxon>Actinomycetes</taxon>
        <taxon>Micrococcales</taxon>
        <taxon>Microbacteriaceae</taxon>
        <taxon>Mycetocola</taxon>
    </lineage>
</organism>
<sequence>MTAPAAKNSSPTPAGGGSSRADGAARAGGAAGGALPPLTPGPYRRRLGTVAFVATLGGLLFGYDTGVINGALRPMSAELGLTAVTEGVVTSSLLFGAAVGAVFSGRVSDAVGRRTTIIALSVLFFVGALVCVLSPGFAVLVVGRVLLGLAVGGASTVVPVFLAELAPFEIRGSLSGRNELMVVIGQLAAFTVNAVIAAIWGEHEGVWRYMLAVAALPAAALFIGMMRVPESPRWLVAKGRDERALDVLGRIRSPERARAEFEEIRRAVHTEHARVRGEARGAGGLGAVLRTRWLVRIVLVGIGVGVFQQLTGINSIMYYGQAILIDSGFQENAALIATIAPGVIGVIGALVALRMMERVDRRTMMLIGYSLTTLCHVLITATSLLLPEGSPARPVVMLILIAAFVGSMQTFLNITTWVVLSEIFPMRFRAFGMGIAVFLHWTTNALLGLTFPSVLEAVGLTGAFGGFAVVGVLAVLFIHRFLPETRGRSLEDIEAVVRSGRRTSQSPARAGG</sequence>
<comment type="subcellular location">
    <subcellularLocation>
        <location evidence="1">Cell membrane</location>
        <topology evidence="1">Multi-pass membrane protein</topology>
    </subcellularLocation>
</comment>
<feature type="domain" description="Major facilitator superfamily (MFS) profile" evidence="11">
    <location>
        <begin position="50"/>
        <end position="486"/>
    </location>
</feature>
<dbReference type="InterPro" id="IPR005828">
    <property type="entry name" value="MFS_sugar_transport-like"/>
</dbReference>
<accession>A0A1R4IVN4</accession>
<dbReference type="GO" id="GO:0005886">
    <property type="term" value="C:plasma membrane"/>
    <property type="evidence" value="ECO:0007669"/>
    <property type="project" value="UniProtKB-SubCell"/>
</dbReference>
<dbReference type="SUPFAM" id="SSF103473">
    <property type="entry name" value="MFS general substrate transporter"/>
    <property type="match status" value="1"/>
</dbReference>
<dbReference type="Proteomes" id="UP000196778">
    <property type="component" value="Unassembled WGS sequence"/>
</dbReference>
<evidence type="ECO:0000256" key="3">
    <source>
        <dbReference type="ARBA" id="ARBA00022448"/>
    </source>
</evidence>
<evidence type="ECO:0000256" key="7">
    <source>
        <dbReference type="ARBA" id="ARBA00023136"/>
    </source>
</evidence>
<dbReference type="OrthoDB" id="4008739at2"/>
<name>A0A1R4IVN4_9MICO</name>
<dbReference type="Pfam" id="PF00083">
    <property type="entry name" value="Sugar_tr"/>
    <property type="match status" value="1"/>
</dbReference>
<keyword evidence="6 10" id="KW-1133">Transmembrane helix</keyword>
<dbReference type="PANTHER" id="PTHR48020:SF12">
    <property type="entry name" value="PROTON MYO-INOSITOL COTRANSPORTER"/>
    <property type="match status" value="1"/>
</dbReference>
<feature type="transmembrane region" description="Helical" evidence="10">
    <location>
        <begin position="47"/>
        <end position="63"/>
    </location>
</feature>
<evidence type="ECO:0000313" key="13">
    <source>
        <dbReference type="Proteomes" id="UP000196778"/>
    </source>
</evidence>
<dbReference type="InterPro" id="IPR005829">
    <property type="entry name" value="Sugar_transporter_CS"/>
</dbReference>
<keyword evidence="3 8" id="KW-0813">Transport</keyword>
<feature type="transmembrane region" description="Helical" evidence="10">
    <location>
        <begin position="146"/>
        <end position="168"/>
    </location>
</feature>
<dbReference type="PROSITE" id="PS50850">
    <property type="entry name" value="MFS"/>
    <property type="match status" value="1"/>
</dbReference>
<feature type="transmembrane region" description="Helical" evidence="10">
    <location>
        <begin position="431"/>
        <end position="451"/>
    </location>
</feature>
<evidence type="ECO:0000256" key="8">
    <source>
        <dbReference type="RuleBase" id="RU003346"/>
    </source>
</evidence>
<dbReference type="InterPro" id="IPR020846">
    <property type="entry name" value="MFS_dom"/>
</dbReference>
<dbReference type="PANTHER" id="PTHR48020">
    <property type="entry name" value="PROTON MYO-INOSITOL COTRANSPORTER"/>
    <property type="match status" value="1"/>
</dbReference>
<feature type="region of interest" description="Disordered" evidence="9">
    <location>
        <begin position="1"/>
        <end position="37"/>
    </location>
</feature>
<feature type="transmembrane region" description="Helical" evidence="10">
    <location>
        <begin position="293"/>
        <end position="313"/>
    </location>
</feature>
<evidence type="ECO:0000256" key="10">
    <source>
        <dbReference type="SAM" id="Phobius"/>
    </source>
</evidence>
<feature type="transmembrane region" description="Helical" evidence="10">
    <location>
        <begin position="333"/>
        <end position="353"/>
    </location>
</feature>
<keyword evidence="7 10" id="KW-0472">Membrane</keyword>
<proteinExistence type="inferred from homology"/>
<dbReference type="InterPro" id="IPR003663">
    <property type="entry name" value="Sugar/inositol_transpt"/>
</dbReference>
<evidence type="ECO:0000256" key="5">
    <source>
        <dbReference type="ARBA" id="ARBA00022692"/>
    </source>
</evidence>
<keyword evidence="4" id="KW-1003">Cell membrane</keyword>
<gene>
    <name evidence="12" type="ORF">FM119_03895</name>
</gene>
<dbReference type="CDD" id="cd17359">
    <property type="entry name" value="MFS_XylE_like"/>
    <property type="match status" value="1"/>
</dbReference>
<feature type="transmembrane region" description="Helical" evidence="10">
    <location>
        <begin position="180"/>
        <end position="200"/>
    </location>
</feature>
<dbReference type="InterPro" id="IPR036259">
    <property type="entry name" value="MFS_trans_sf"/>
</dbReference>
<evidence type="ECO:0000256" key="6">
    <source>
        <dbReference type="ARBA" id="ARBA00022989"/>
    </source>
</evidence>
<dbReference type="Gene3D" id="1.20.1250.20">
    <property type="entry name" value="MFS general substrate transporter like domains"/>
    <property type="match status" value="1"/>
</dbReference>
<feature type="compositionally biased region" description="Low complexity" evidence="9">
    <location>
        <begin position="19"/>
        <end position="28"/>
    </location>
</feature>
<feature type="transmembrane region" description="Helical" evidence="10">
    <location>
        <begin position="398"/>
        <end position="419"/>
    </location>
</feature>
<evidence type="ECO:0000256" key="1">
    <source>
        <dbReference type="ARBA" id="ARBA00004651"/>
    </source>
</evidence>
<dbReference type="NCBIfam" id="TIGR00879">
    <property type="entry name" value="SP"/>
    <property type="match status" value="1"/>
</dbReference>
<dbReference type="PRINTS" id="PR00171">
    <property type="entry name" value="SUGRTRNSPORT"/>
</dbReference>
<feature type="transmembrane region" description="Helical" evidence="10">
    <location>
        <begin position="365"/>
        <end position="386"/>
    </location>
</feature>
<evidence type="ECO:0000256" key="9">
    <source>
        <dbReference type="SAM" id="MobiDB-lite"/>
    </source>
</evidence>
<dbReference type="InterPro" id="IPR050814">
    <property type="entry name" value="Myo-inositol_Transporter"/>
</dbReference>
<evidence type="ECO:0000313" key="12">
    <source>
        <dbReference type="EMBL" id="SJN23920.1"/>
    </source>
</evidence>
<dbReference type="EMBL" id="FUKR01000022">
    <property type="protein sequence ID" value="SJN23920.1"/>
    <property type="molecule type" value="Genomic_DNA"/>
</dbReference>
<dbReference type="PROSITE" id="PS00216">
    <property type="entry name" value="SUGAR_TRANSPORT_1"/>
    <property type="match status" value="1"/>
</dbReference>
<protein>
    <submittedName>
        <fullName evidence="12">Major myo-inositol transporter IolT</fullName>
    </submittedName>
</protein>
<feature type="transmembrane region" description="Helical" evidence="10">
    <location>
        <begin position="457"/>
        <end position="478"/>
    </location>
</feature>
<evidence type="ECO:0000256" key="2">
    <source>
        <dbReference type="ARBA" id="ARBA00010992"/>
    </source>
</evidence>
<evidence type="ECO:0000256" key="4">
    <source>
        <dbReference type="ARBA" id="ARBA00022475"/>
    </source>
</evidence>
<dbReference type="InterPro" id="IPR047984">
    <property type="entry name" value="XylE-like"/>
</dbReference>
<reference evidence="13" key="1">
    <citation type="submission" date="2017-02" db="EMBL/GenBank/DDBJ databases">
        <authorList>
            <person name="Dridi B."/>
        </authorList>
    </citation>
    <scope>NUCLEOTIDE SEQUENCE [LARGE SCALE GENOMIC DNA]</scope>
    <source>
        <strain evidence="13">EB411</strain>
    </source>
</reference>
<feature type="transmembrane region" description="Helical" evidence="10">
    <location>
        <begin position="117"/>
        <end position="140"/>
    </location>
</feature>
<keyword evidence="13" id="KW-1185">Reference proteome</keyword>
<dbReference type="PROSITE" id="PS00217">
    <property type="entry name" value="SUGAR_TRANSPORT_2"/>
    <property type="match status" value="1"/>
</dbReference>
<keyword evidence="5 10" id="KW-0812">Transmembrane</keyword>
<evidence type="ECO:0000259" key="11">
    <source>
        <dbReference type="PROSITE" id="PS50850"/>
    </source>
</evidence>
<feature type="transmembrane region" description="Helical" evidence="10">
    <location>
        <begin position="206"/>
        <end position="225"/>
    </location>
</feature>
<comment type="similarity">
    <text evidence="2 8">Belongs to the major facilitator superfamily. Sugar transporter (TC 2.A.1.1) family.</text>
</comment>
<feature type="transmembrane region" description="Helical" evidence="10">
    <location>
        <begin position="83"/>
        <end position="105"/>
    </location>
</feature>
<dbReference type="GO" id="GO:0022857">
    <property type="term" value="F:transmembrane transporter activity"/>
    <property type="evidence" value="ECO:0007669"/>
    <property type="project" value="InterPro"/>
</dbReference>
<dbReference type="AlphaFoldDB" id="A0A1R4IVN4"/>